<dbReference type="Gene3D" id="1.20.1740.10">
    <property type="entry name" value="Amino acid/polyamine transporter I"/>
    <property type="match status" value="1"/>
</dbReference>
<evidence type="ECO:0000256" key="2">
    <source>
        <dbReference type="ARBA" id="ARBA00008572"/>
    </source>
</evidence>
<keyword evidence="5 6" id="KW-0472">Membrane</keyword>
<comment type="caution">
    <text evidence="7">The sequence shown here is derived from an EMBL/GenBank/DDBJ whole genome shotgun (WGS) entry which is preliminary data.</text>
</comment>
<keyword evidence="8" id="KW-1185">Reference proteome</keyword>
<comment type="subcellular location">
    <subcellularLocation>
        <location evidence="1">Membrane</location>
        <topology evidence="1">Multi-pass membrane protein</topology>
    </subcellularLocation>
</comment>
<feature type="transmembrane region" description="Helical" evidence="6">
    <location>
        <begin position="20"/>
        <end position="40"/>
    </location>
</feature>
<keyword evidence="3 6" id="KW-0812">Transmembrane</keyword>
<evidence type="ECO:0000313" key="7">
    <source>
        <dbReference type="EMBL" id="KAK8965830.1"/>
    </source>
</evidence>
<feature type="transmembrane region" description="Helical" evidence="6">
    <location>
        <begin position="198"/>
        <end position="218"/>
    </location>
</feature>
<evidence type="ECO:0000256" key="5">
    <source>
        <dbReference type="ARBA" id="ARBA00023136"/>
    </source>
</evidence>
<evidence type="ECO:0000256" key="4">
    <source>
        <dbReference type="ARBA" id="ARBA00022989"/>
    </source>
</evidence>
<comment type="similarity">
    <text evidence="2">Belongs to the amino acid-polyamine-organocation (APC) superfamily. Cationic amino acid transporter (CAT) (TC 2.A.3.3) family.</text>
</comment>
<name>A0ABR2MNR9_9ASPA</name>
<gene>
    <name evidence="7" type="primary">CAT1</name>
    <name evidence="7" type="ORF">KSP40_PGU001236</name>
</gene>
<organism evidence="7 8">
    <name type="scientific">Platanthera guangdongensis</name>
    <dbReference type="NCBI Taxonomy" id="2320717"/>
    <lineage>
        <taxon>Eukaryota</taxon>
        <taxon>Viridiplantae</taxon>
        <taxon>Streptophyta</taxon>
        <taxon>Embryophyta</taxon>
        <taxon>Tracheophyta</taxon>
        <taxon>Spermatophyta</taxon>
        <taxon>Magnoliopsida</taxon>
        <taxon>Liliopsida</taxon>
        <taxon>Asparagales</taxon>
        <taxon>Orchidaceae</taxon>
        <taxon>Orchidoideae</taxon>
        <taxon>Orchideae</taxon>
        <taxon>Orchidinae</taxon>
        <taxon>Platanthera</taxon>
    </lineage>
</organism>
<proteinExistence type="inferred from homology"/>
<sequence>MKKESRKPTKDIPLVFVDMSITIICYCLLSLTLCPMHAVVQQNRPRRPLFYHLLGRQHGLSEVYCCLRCVEGRDHVLVSAVGQAFHLTHIAHTHMMLPWLAAVHPRTDTEFPYFWLKDGCKPQRHLVGDPNFAHRFLPPCMFMDLLLRQPPQPPPQTFLHPRYLSLRRLLPPQPHSMGGNNLLHHMFTTISTKGTSRLNYIASIVHMAVIVFVVITGLPKANTYNLTPFTSLGRRGNFPTSVVLFFTYVGFDAIFTMTEGTRNLAKDNPFGLINTMSITTVSYCLVSPTLCLMHVAVQ</sequence>
<dbReference type="InterPro" id="IPR002293">
    <property type="entry name" value="AA/rel_permease1"/>
</dbReference>
<evidence type="ECO:0000256" key="6">
    <source>
        <dbReference type="SAM" id="Phobius"/>
    </source>
</evidence>
<dbReference type="EMBL" id="JBBWWR010000005">
    <property type="protein sequence ID" value="KAK8965830.1"/>
    <property type="molecule type" value="Genomic_DNA"/>
</dbReference>
<reference evidence="7 8" key="1">
    <citation type="journal article" date="2022" name="Nat. Plants">
        <title>Genomes of leafy and leafless Platanthera orchids illuminate the evolution of mycoheterotrophy.</title>
        <authorList>
            <person name="Li M.H."/>
            <person name="Liu K.W."/>
            <person name="Li Z."/>
            <person name="Lu H.C."/>
            <person name="Ye Q.L."/>
            <person name="Zhang D."/>
            <person name="Wang J.Y."/>
            <person name="Li Y.F."/>
            <person name="Zhong Z.M."/>
            <person name="Liu X."/>
            <person name="Yu X."/>
            <person name="Liu D.K."/>
            <person name="Tu X.D."/>
            <person name="Liu B."/>
            <person name="Hao Y."/>
            <person name="Liao X.Y."/>
            <person name="Jiang Y.T."/>
            <person name="Sun W.H."/>
            <person name="Chen J."/>
            <person name="Chen Y.Q."/>
            <person name="Ai Y."/>
            <person name="Zhai J.W."/>
            <person name="Wu S.S."/>
            <person name="Zhou Z."/>
            <person name="Hsiao Y.Y."/>
            <person name="Wu W.L."/>
            <person name="Chen Y.Y."/>
            <person name="Lin Y.F."/>
            <person name="Hsu J.L."/>
            <person name="Li C.Y."/>
            <person name="Wang Z.W."/>
            <person name="Zhao X."/>
            <person name="Zhong W.Y."/>
            <person name="Ma X.K."/>
            <person name="Ma L."/>
            <person name="Huang J."/>
            <person name="Chen G.Z."/>
            <person name="Huang M.Z."/>
            <person name="Huang L."/>
            <person name="Peng D.H."/>
            <person name="Luo Y.B."/>
            <person name="Zou S.Q."/>
            <person name="Chen S.P."/>
            <person name="Lan S."/>
            <person name="Tsai W.C."/>
            <person name="Van de Peer Y."/>
            <person name="Liu Z.J."/>
        </authorList>
    </citation>
    <scope>NUCLEOTIDE SEQUENCE [LARGE SCALE GENOMIC DNA]</scope>
    <source>
        <strain evidence="7">Lor288</strain>
    </source>
</reference>
<evidence type="ECO:0000256" key="3">
    <source>
        <dbReference type="ARBA" id="ARBA00022692"/>
    </source>
</evidence>
<feature type="transmembrane region" description="Helical" evidence="6">
    <location>
        <begin position="238"/>
        <end position="258"/>
    </location>
</feature>
<protein>
    <submittedName>
        <fullName evidence="7">Cationic amino acid transporter 1</fullName>
    </submittedName>
</protein>
<evidence type="ECO:0000256" key="1">
    <source>
        <dbReference type="ARBA" id="ARBA00004141"/>
    </source>
</evidence>
<evidence type="ECO:0000313" key="8">
    <source>
        <dbReference type="Proteomes" id="UP001412067"/>
    </source>
</evidence>
<accession>A0ABR2MNR9</accession>
<feature type="transmembrane region" description="Helical" evidence="6">
    <location>
        <begin position="270"/>
        <end position="297"/>
    </location>
</feature>
<keyword evidence="4 6" id="KW-1133">Transmembrane helix</keyword>
<dbReference type="Pfam" id="PF13520">
    <property type="entry name" value="AA_permease_2"/>
    <property type="match status" value="1"/>
</dbReference>
<dbReference type="PANTHER" id="PTHR43243">
    <property type="entry name" value="INNER MEMBRANE TRANSPORTER YGJI-RELATED"/>
    <property type="match status" value="1"/>
</dbReference>
<dbReference type="PANTHER" id="PTHR43243:SF1">
    <property type="entry name" value="CATIONIC AMINO ACID TRANSPORTER 1"/>
    <property type="match status" value="1"/>
</dbReference>
<dbReference type="Proteomes" id="UP001412067">
    <property type="component" value="Unassembled WGS sequence"/>
</dbReference>